<gene>
    <name evidence="10" type="ORF">CYLTODRAFT_423925</name>
</gene>
<evidence type="ECO:0000259" key="8">
    <source>
        <dbReference type="PROSITE" id="PS50157"/>
    </source>
</evidence>
<evidence type="ECO:0000313" key="10">
    <source>
        <dbReference type="EMBL" id="KIY65893.1"/>
    </source>
</evidence>
<feature type="domain" description="HTH myb-type" evidence="9">
    <location>
        <begin position="1"/>
        <end position="54"/>
    </location>
</feature>
<organism evidence="10 11">
    <name type="scientific">Cylindrobasidium torrendii FP15055 ss-10</name>
    <dbReference type="NCBI Taxonomy" id="1314674"/>
    <lineage>
        <taxon>Eukaryota</taxon>
        <taxon>Fungi</taxon>
        <taxon>Dikarya</taxon>
        <taxon>Basidiomycota</taxon>
        <taxon>Agaricomycotina</taxon>
        <taxon>Agaricomycetes</taxon>
        <taxon>Agaricomycetidae</taxon>
        <taxon>Agaricales</taxon>
        <taxon>Marasmiineae</taxon>
        <taxon>Physalacriaceae</taxon>
        <taxon>Cylindrobasidium</taxon>
    </lineage>
</organism>
<evidence type="ECO:0000256" key="1">
    <source>
        <dbReference type="ARBA" id="ARBA00023015"/>
    </source>
</evidence>
<dbReference type="AlphaFoldDB" id="A0A0D7B5R1"/>
<dbReference type="PROSITE" id="PS00028">
    <property type="entry name" value="ZINC_FINGER_C2H2_1"/>
    <property type="match status" value="1"/>
</dbReference>
<keyword evidence="5" id="KW-0479">Metal-binding</keyword>
<keyword evidence="3" id="KW-0804">Transcription</keyword>
<evidence type="ECO:0000259" key="9">
    <source>
        <dbReference type="PROSITE" id="PS51294"/>
    </source>
</evidence>
<dbReference type="GO" id="GO:0008270">
    <property type="term" value="F:zinc ion binding"/>
    <property type="evidence" value="ECO:0007669"/>
    <property type="project" value="UniProtKB-KW"/>
</dbReference>
<evidence type="ECO:0000259" key="7">
    <source>
        <dbReference type="PROSITE" id="PS50090"/>
    </source>
</evidence>
<dbReference type="STRING" id="1314674.A0A0D7B5R1"/>
<feature type="region of interest" description="Disordered" evidence="6">
    <location>
        <begin position="258"/>
        <end position="278"/>
    </location>
</feature>
<dbReference type="Proteomes" id="UP000054007">
    <property type="component" value="Unassembled WGS sequence"/>
</dbReference>
<keyword evidence="2" id="KW-0238">DNA-binding</keyword>
<keyword evidence="1" id="KW-0805">Transcription regulation</keyword>
<dbReference type="EMBL" id="KN880573">
    <property type="protein sequence ID" value="KIY65893.1"/>
    <property type="molecule type" value="Genomic_DNA"/>
</dbReference>
<reference evidence="10 11" key="1">
    <citation type="journal article" date="2015" name="Fungal Genet. Biol.">
        <title>Evolution of novel wood decay mechanisms in Agaricales revealed by the genome sequences of Fistulina hepatica and Cylindrobasidium torrendii.</title>
        <authorList>
            <person name="Floudas D."/>
            <person name="Held B.W."/>
            <person name="Riley R."/>
            <person name="Nagy L.G."/>
            <person name="Koehler G."/>
            <person name="Ransdell A.S."/>
            <person name="Younus H."/>
            <person name="Chow J."/>
            <person name="Chiniquy J."/>
            <person name="Lipzen A."/>
            <person name="Tritt A."/>
            <person name="Sun H."/>
            <person name="Haridas S."/>
            <person name="LaButti K."/>
            <person name="Ohm R.A."/>
            <person name="Kues U."/>
            <person name="Blanchette R.A."/>
            <person name="Grigoriev I.V."/>
            <person name="Minto R.E."/>
            <person name="Hibbett D.S."/>
        </authorList>
    </citation>
    <scope>NUCLEOTIDE SEQUENCE [LARGE SCALE GENOMIC DNA]</scope>
    <source>
        <strain evidence="10 11">FP15055 ss-10</strain>
    </source>
</reference>
<feature type="domain" description="Myb-like" evidence="7">
    <location>
        <begin position="9"/>
        <end position="58"/>
    </location>
</feature>
<dbReference type="SUPFAM" id="SSF46689">
    <property type="entry name" value="Homeodomain-like"/>
    <property type="match status" value="2"/>
</dbReference>
<accession>A0A0D7B5R1</accession>
<feature type="domain" description="HTH myb-type" evidence="9">
    <location>
        <begin position="59"/>
        <end position="113"/>
    </location>
</feature>
<dbReference type="PROSITE" id="PS50157">
    <property type="entry name" value="ZINC_FINGER_C2H2_2"/>
    <property type="match status" value="1"/>
</dbReference>
<dbReference type="GO" id="GO:0000978">
    <property type="term" value="F:RNA polymerase II cis-regulatory region sequence-specific DNA binding"/>
    <property type="evidence" value="ECO:0007669"/>
    <property type="project" value="TreeGrafter"/>
</dbReference>
<dbReference type="CDD" id="cd00167">
    <property type="entry name" value="SANT"/>
    <property type="match status" value="3"/>
</dbReference>
<feature type="domain" description="Myb-like" evidence="7">
    <location>
        <begin position="110"/>
        <end position="154"/>
    </location>
</feature>
<dbReference type="Pfam" id="PF00249">
    <property type="entry name" value="Myb_DNA-binding"/>
    <property type="match status" value="3"/>
</dbReference>
<evidence type="ECO:0000313" key="11">
    <source>
        <dbReference type="Proteomes" id="UP000054007"/>
    </source>
</evidence>
<dbReference type="InterPro" id="IPR051575">
    <property type="entry name" value="Myb-like_DNA-bd"/>
</dbReference>
<proteinExistence type="predicted"/>
<dbReference type="SMART" id="SM00355">
    <property type="entry name" value="ZnF_C2H2"/>
    <property type="match status" value="3"/>
</dbReference>
<dbReference type="OrthoDB" id="2143914at2759"/>
<dbReference type="InterPro" id="IPR001005">
    <property type="entry name" value="SANT/Myb"/>
</dbReference>
<dbReference type="GO" id="GO:0042795">
    <property type="term" value="P:snRNA transcription by RNA polymerase II"/>
    <property type="evidence" value="ECO:0007669"/>
    <property type="project" value="TreeGrafter"/>
</dbReference>
<dbReference type="InterPro" id="IPR017930">
    <property type="entry name" value="Myb_dom"/>
</dbReference>
<name>A0A0D7B5R1_9AGAR</name>
<evidence type="ECO:0000256" key="5">
    <source>
        <dbReference type="PROSITE-ProRule" id="PRU00042"/>
    </source>
</evidence>
<dbReference type="PROSITE" id="PS50090">
    <property type="entry name" value="MYB_LIKE"/>
    <property type="match status" value="3"/>
</dbReference>
<keyword evidence="5" id="KW-0863">Zinc-finger</keyword>
<feature type="domain" description="Myb-like" evidence="7">
    <location>
        <begin position="59"/>
        <end position="109"/>
    </location>
</feature>
<feature type="region of interest" description="Disordered" evidence="6">
    <location>
        <begin position="158"/>
        <end position="200"/>
    </location>
</feature>
<keyword evidence="11" id="KW-1185">Reference proteome</keyword>
<dbReference type="InterPro" id="IPR009057">
    <property type="entry name" value="Homeodomain-like_sf"/>
</dbReference>
<dbReference type="PROSITE" id="PS51294">
    <property type="entry name" value="HTH_MYB"/>
    <property type="match status" value="3"/>
</dbReference>
<dbReference type="PANTHER" id="PTHR46621:SF1">
    <property type="entry name" value="SNRNA-ACTIVATING PROTEIN COMPLEX SUBUNIT 4"/>
    <property type="match status" value="1"/>
</dbReference>
<keyword evidence="5" id="KW-0862">Zinc</keyword>
<dbReference type="InterPro" id="IPR013087">
    <property type="entry name" value="Znf_C2H2_type"/>
</dbReference>
<feature type="domain" description="C2H2-type" evidence="8">
    <location>
        <begin position="561"/>
        <end position="591"/>
    </location>
</feature>
<feature type="domain" description="HTH myb-type" evidence="9">
    <location>
        <begin position="115"/>
        <end position="165"/>
    </location>
</feature>
<dbReference type="GO" id="GO:0001006">
    <property type="term" value="F:RNA polymerase III type 3 promoter sequence-specific DNA binding"/>
    <property type="evidence" value="ECO:0007669"/>
    <property type="project" value="TreeGrafter"/>
</dbReference>
<evidence type="ECO:0000256" key="3">
    <source>
        <dbReference type="ARBA" id="ARBA00023163"/>
    </source>
</evidence>
<dbReference type="GO" id="GO:0019185">
    <property type="term" value="C:snRNA-activating protein complex"/>
    <property type="evidence" value="ECO:0007669"/>
    <property type="project" value="TreeGrafter"/>
</dbReference>
<evidence type="ECO:0000256" key="6">
    <source>
        <dbReference type="SAM" id="MobiDB-lite"/>
    </source>
</evidence>
<protein>
    <submittedName>
        <fullName evidence="10">Uncharacterized protein</fullName>
    </submittedName>
</protein>
<feature type="compositionally biased region" description="Low complexity" evidence="6">
    <location>
        <begin position="169"/>
        <end position="184"/>
    </location>
</feature>
<dbReference type="SMART" id="SM00717">
    <property type="entry name" value="SANT"/>
    <property type="match status" value="3"/>
</dbReference>
<sequence length="624" mass="68740">MPARAVSRPWTEEEDALLKKAMKDYEQNEATFDTWKDVAKIIPGRSNKACRKRWLHSLSPEIKKCPWTAPEDKLLLELHAKLGGKWSAIARSIPGRTDDSCAKRFRETLDPKLIRGAWSEAEDNKLLEVYQRLGCKWREVGQEMSRGSLDCRNRHRLIERRNPQQAQVPSSTNSDPTSSSPSVTRETTSRLDPPCSDSHDTDVVMNEYANQCQLPSPLDLPCAPSSYASAMQEIIDMVPPFQCTFPCADDFRGPHLGTLAGSPPPLPHDGTRSPSPVISSDNFLGAHSATQLDDIFLPPWMFEKDFTGPHELSHLSRAVTLDLSHLNRATLDQTCLAKAASFPLPSGSPAMPSMASPWLSPVTSPDISPDATPSQSIMPLDTPVPSPITLQVNTPMASGSSVSDDCSPRWLCNPQTDIPGPSDVLPSLYFNAPSLSDSLFRMARKRKPPPPDDARLSAYQPVNADIKPYACGYPSCWPSGAASSKSCYATSGDLADHMAAHRNDPYMEKPYRCALCLDKQWKNANGLQYHLQMSLMHFQDAVRSAATPGPSNGKDKATGKYKCSQPGCEKTYKALSGLFYHTKHGHQKQAPTQIDDVTPALIAKLKGKRNNRRRESNDNIAAPL</sequence>
<evidence type="ECO:0000256" key="2">
    <source>
        <dbReference type="ARBA" id="ARBA00023125"/>
    </source>
</evidence>
<evidence type="ECO:0000256" key="4">
    <source>
        <dbReference type="ARBA" id="ARBA00023242"/>
    </source>
</evidence>
<keyword evidence="4" id="KW-0539">Nucleus</keyword>
<dbReference type="Gene3D" id="1.10.10.60">
    <property type="entry name" value="Homeodomain-like"/>
    <property type="match status" value="3"/>
</dbReference>
<dbReference type="GO" id="GO:0042796">
    <property type="term" value="P:snRNA transcription by RNA polymerase III"/>
    <property type="evidence" value="ECO:0007669"/>
    <property type="project" value="TreeGrafter"/>
</dbReference>
<dbReference type="PANTHER" id="PTHR46621">
    <property type="entry name" value="SNRNA-ACTIVATING PROTEIN COMPLEX SUBUNIT 4"/>
    <property type="match status" value="1"/>
</dbReference>